<keyword evidence="5 9" id="KW-0436">Ligase</keyword>
<evidence type="ECO:0000256" key="4">
    <source>
        <dbReference type="ARBA" id="ARBA00022553"/>
    </source>
</evidence>
<keyword evidence="6 9" id="KW-0662">Pyridine nucleotide biosynthesis</keyword>
<dbReference type="InterPro" id="IPR041525">
    <property type="entry name" value="N/Namide_PRibTrfase"/>
</dbReference>
<dbReference type="GO" id="GO:0005829">
    <property type="term" value="C:cytosol"/>
    <property type="evidence" value="ECO:0007669"/>
    <property type="project" value="TreeGrafter"/>
</dbReference>
<evidence type="ECO:0000256" key="7">
    <source>
        <dbReference type="ARBA" id="ARBA00022679"/>
    </source>
</evidence>
<evidence type="ECO:0000256" key="2">
    <source>
        <dbReference type="ARBA" id="ARBA00010897"/>
    </source>
</evidence>
<dbReference type="Pfam" id="PF04095">
    <property type="entry name" value="NAPRTase"/>
    <property type="match status" value="1"/>
</dbReference>
<keyword evidence="13" id="KW-0328">Glycosyltransferase</keyword>
<evidence type="ECO:0000313" key="14">
    <source>
        <dbReference type="Proteomes" id="UP000578697"/>
    </source>
</evidence>
<comment type="function">
    <text evidence="9">Catalyzes the first step in the biosynthesis of NAD from nicotinic acid, the ATP-dependent synthesis of beta-nicotinate D-ribonucleotide from nicotinate and 5-phospho-D-ribose 1-phosphate.</text>
</comment>
<dbReference type="NCBIfam" id="TIGR01513">
    <property type="entry name" value="NAPRTase_put"/>
    <property type="match status" value="1"/>
</dbReference>
<evidence type="ECO:0000259" key="12">
    <source>
        <dbReference type="Pfam" id="PF17956"/>
    </source>
</evidence>
<comment type="caution">
    <text evidence="13">The sequence shown here is derived from an EMBL/GenBank/DDBJ whole genome shotgun (WGS) entry which is preliminary data.</text>
</comment>
<dbReference type="GO" id="GO:0004516">
    <property type="term" value="F:nicotinate phosphoribosyltransferase activity"/>
    <property type="evidence" value="ECO:0007669"/>
    <property type="project" value="UniProtKB-UniRule"/>
</dbReference>
<dbReference type="GO" id="GO:0047280">
    <property type="term" value="F:nicotinamide phosphoribosyltransferase activity"/>
    <property type="evidence" value="ECO:0007669"/>
    <property type="project" value="UniProtKB-ARBA"/>
</dbReference>
<dbReference type="InterPro" id="IPR013785">
    <property type="entry name" value="Aldolase_TIM"/>
</dbReference>
<reference evidence="13 14" key="1">
    <citation type="submission" date="2020-08" db="EMBL/GenBank/DDBJ databases">
        <title>Genomic Encyclopedia of Type Strains, Phase IV (KMG-IV): sequencing the most valuable type-strain genomes for metagenomic binning, comparative biology and taxonomic classification.</title>
        <authorList>
            <person name="Goeker M."/>
        </authorList>
    </citation>
    <scope>NUCLEOTIDE SEQUENCE [LARGE SCALE GENOMIC DNA]</scope>
    <source>
        <strain evidence="13 14">DSM 103679</strain>
    </source>
</reference>
<evidence type="ECO:0000259" key="10">
    <source>
        <dbReference type="Pfam" id="PF04095"/>
    </source>
</evidence>
<gene>
    <name evidence="13" type="ORF">HNP77_002143</name>
</gene>
<dbReference type="AlphaFoldDB" id="A0A840SK76"/>
<comment type="similarity">
    <text evidence="2 9">Belongs to the NAPRTase family.</text>
</comment>
<feature type="domain" description="Nicotinate/nicotinamide phosphoribosyltransferase" evidence="10">
    <location>
        <begin position="155"/>
        <end position="358"/>
    </location>
</feature>
<dbReference type="UniPathway" id="UPA00253">
    <property type="reaction ID" value="UER00457"/>
</dbReference>
<dbReference type="InterPro" id="IPR007229">
    <property type="entry name" value="Nic_PRibTrfase-Fam"/>
</dbReference>
<proteinExistence type="inferred from homology"/>
<keyword evidence="4" id="KW-0597">Phosphoprotein</keyword>
<dbReference type="InterPro" id="IPR040727">
    <property type="entry name" value="NAPRTase_N"/>
</dbReference>
<comment type="catalytic activity">
    <reaction evidence="8 9">
        <text>5-phospho-alpha-D-ribose 1-diphosphate + nicotinate + ATP + H2O = nicotinate beta-D-ribonucleotide + ADP + phosphate + diphosphate</text>
        <dbReference type="Rhea" id="RHEA:36163"/>
        <dbReference type="ChEBI" id="CHEBI:15377"/>
        <dbReference type="ChEBI" id="CHEBI:30616"/>
        <dbReference type="ChEBI" id="CHEBI:32544"/>
        <dbReference type="ChEBI" id="CHEBI:33019"/>
        <dbReference type="ChEBI" id="CHEBI:43474"/>
        <dbReference type="ChEBI" id="CHEBI:57502"/>
        <dbReference type="ChEBI" id="CHEBI:58017"/>
        <dbReference type="ChEBI" id="CHEBI:456216"/>
        <dbReference type="EC" id="6.3.4.21"/>
    </reaction>
</comment>
<dbReference type="FunFam" id="3.20.20.70:FF:000076">
    <property type="entry name" value="Nicotinate phosphoribosyltransferase"/>
    <property type="match status" value="1"/>
</dbReference>
<dbReference type="GO" id="GO:0034355">
    <property type="term" value="P:NAD+ biosynthetic process via the salvage pathway"/>
    <property type="evidence" value="ECO:0007669"/>
    <property type="project" value="TreeGrafter"/>
</dbReference>
<evidence type="ECO:0000256" key="3">
    <source>
        <dbReference type="ARBA" id="ARBA00013236"/>
    </source>
</evidence>
<keyword evidence="14" id="KW-1185">Reference proteome</keyword>
<dbReference type="EC" id="6.3.4.21" evidence="3 9"/>
<dbReference type="Gene3D" id="3.20.140.10">
    <property type="entry name" value="nicotinate phosphoribosyltransferase"/>
    <property type="match status" value="1"/>
</dbReference>
<organism evidence="13 14">
    <name type="scientific">Treponema rectale</name>
    <dbReference type="NCBI Taxonomy" id="744512"/>
    <lineage>
        <taxon>Bacteria</taxon>
        <taxon>Pseudomonadati</taxon>
        <taxon>Spirochaetota</taxon>
        <taxon>Spirochaetia</taxon>
        <taxon>Spirochaetales</taxon>
        <taxon>Treponemataceae</taxon>
        <taxon>Treponema</taxon>
    </lineage>
</organism>
<evidence type="ECO:0000256" key="5">
    <source>
        <dbReference type="ARBA" id="ARBA00022598"/>
    </source>
</evidence>
<sequence>MNQQYRITSALFTDFYELTMAQGYWKQNMNHKVVFDMFFRRNPFNGGFSIFAGIETLLDVITEFRFSDEDIDYLRSQKIFEEGFLDYLRDFKFSGDLWSFEEGSVIFPQEPLVRIHANLIEAQILEGLVLNHINFQSLIATKTARVWLASKKGSIMEFGLRRAQGPDGAMSATRAAYIGGAAGTSNTLAGKIYGIPVMGTMAHSWIMSFPSELEAFEAYAKIYPEKTVFLIDTYDTLKSGIKNAIKAGAKLVEQGYNFGVRLDSGDISYLTQQVRKELDKAGFPQAFISVSNELTEEIIETLVQQNAPIASWGVGTHMVTGGNEASFTGVYKLAARHDAVKNEMVPAMKFSDNPAKTTNPGIKNVWRLYDENSMARADILGLENETIEPEKEYRFYHTMIDYRQFTFKAASVKPMLSLRLKDGQRTKERLDDSVQLKKSREVMMKEIETLDPSYKRILNPHIYKVSITEKLKDLKLEFIKANIR</sequence>
<dbReference type="EMBL" id="JACHFR010000003">
    <property type="protein sequence ID" value="MBB5219761.1"/>
    <property type="molecule type" value="Genomic_DNA"/>
</dbReference>
<evidence type="ECO:0000256" key="8">
    <source>
        <dbReference type="ARBA" id="ARBA00048668"/>
    </source>
</evidence>
<dbReference type="RefSeq" id="WP_184653169.1">
    <property type="nucleotide sequence ID" value="NZ_JACHFR010000003.1"/>
</dbReference>
<feature type="domain" description="Nicotinate phosphoribosyltransferase N-terminal" evidence="11">
    <location>
        <begin position="11"/>
        <end position="134"/>
    </location>
</feature>
<comment type="pathway">
    <text evidence="1 9">Cofactor biosynthesis; NAD(+) biosynthesis; nicotinate D-ribonucleotide from nicotinate: step 1/1.</text>
</comment>
<dbReference type="NCBIfam" id="NF009131">
    <property type="entry name" value="PRK12484.1"/>
    <property type="match status" value="1"/>
</dbReference>
<dbReference type="Gene3D" id="3.20.20.70">
    <property type="entry name" value="Aldolase class I"/>
    <property type="match status" value="1"/>
</dbReference>
<dbReference type="CDD" id="cd01570">
    <property type="entry name" value="NAPRTase_A"/>
    <property type="match status" value="1"/>
</dbReference>
<keyword evidence="7 9" id="KW-0808">Transferase</keyword>
<evidence type="ECO:0000256" key="6">
    <source>
        <dbReference type="ARBA" id="ARBA00022642"/>
    </source>
</evidence>
<evidence type="ECO:0000259" key="11">
    <source>
        <dbReference type="Pfam" id="PF17767"/>
    </source>
</evidence>
<dbReference type="PANTHER" id="PTHR11098:SF1">
    <property type="entry name" value="NICOTINATE PHOSPHORIBOSYLTRANSFERASE"/>
    <property type="match status" value="1"/>
</dbReference>
<evidence type="ECO:0000256" key="9">
    <source>
        <dbReference type="RuleBase" id="RU365100"/>
    </source>
</evidence>
<dbReference type="PANTHER" id="PTHR11098">
    <property type="entry name" value="NICOTINATE PHOSPHORIBOSYLTRANSFERASE"/>
    <property type="match status" value="1"/>
</dbReference>
<dbReference type="InterPro" id="IPR006405">
    <property type="entry name" value="Nic_PRibTrfase_pncB"/>
</dbReference>
<dbReference type="InterPro" id="IPR036068">
    <property type="entry name" value="Nicotinate_pribotase-like_C"/>
</dbReference>
<dbReference type="NCBIfam" id="NF006695">
    <property type="entry name" value="PRK09243.1-2"/>
    <property type="match status" value="1"/>
</dbReference>
<evidence type="ECO:0000313" key="13">
    <source>
        <dbReference type="EMBL" id="MBB5219761.1"/>
    </source>
</evidence>
<dbReference type="PIRSF" id="PIRSF000484">
    <property type="entry name" value="NAPRT"/>
    <property type="match status" value="1"/>
</dbReference>
<accession>A0A840SK76</accession>
<feature type="domain" description="Nicotinate phosphoribosyltransferase C-terminal" evidence="12">
    <location>
        <begin position="363"/>
        <end position="475"/>
    </location>
</feature>
<protein>
    <recommendedName>
        <fullName evidence="3 9">Nicotinate phosphoribosyltransferase</fullName>
        <ecNumber evidence="3 9">6.3.4.21</ecNumber>
    </recommendedName>
</protein>
<comment type="PTM">
    <text evidence="9">Transiently phosphorylated on a His residue during the reaction cycle. Phosphorylation strongly increases the affinity for substrates and increases the rate of nicotinate D-ribonucleotide production. Dephosphorylation regenerates the low-affinity form of the enzyme, leading to product release.</text>
</comment>
<dbReference type="SUPFAM" id="SSF51690">
    <property type="entry name" value="Nicotinate/Quinolinate PRTase C-terminal domain-like"/>
    <property type="match status" value="1"/>
</dbReference>
<dbReference type="SUPFAM" id="SSF54675">
    <property type="entry name" value="Nicotinate/Quinolinate PRTase N-terminal domain-like"/>
    <property type="match status" value="1"/>
</dbReference>
<dbReference type="Pfam" id="PF17767">
    <property type="entry name" value="NAPRTase_N"/>
    <property type="match status" value="1"/>
</dbReference>
<dbReference type="InterPro" id="IPR041619">
    <property type="entry name" value="NAPRTase_C"/>
</dbReference>
<dbReference type="Proteomes" id="UP000578697">
    <property type="component" value="Unassembled WGS sequence"/>
</dbReference>
<dbReference type="Pfam" id="PF17956">
    <property type="entry name" value="NAPRTase_C"/>
    <property type="match status" value="1"/>
</dbReference>
<name>A0A840SK76_9SPIR</name>
<evidence type="ECO:0000256" key="1">
    <source>
        <dbReference type="ARBA" id="ARBA00004952"/>
    </source>
</evidence>